<dbReference type="AlphaFoldDB" id="A0A812YK36"/>
<feature type="non-terminal residue" evidence="2">
    <location>
        <position position="470"/>
    </location>
</feature>
<dbReference type="GO" id="GO:0005996">
    <property type="term" value="P:monosaccharide metabolic process"/>
    <property type="evidence" value="ECO:0007669"/>
    <property type="project" value="TreeGrafter"/>
</dbReference>
<dbReference type="SUPFAM" id="SSF51735">
    <property type="entry name" value="NAD(P)-binding Rossmann-fold domains"/>
    <property type="match status" value="1"/>
</dbReference>
<accession>A0A812YK36</accession>
<dbReference type="PANTHER" id="PTHR43725:SF8">
    <property type="entry name" value="CHLOROPLAST STEM-LOOP BINDING PROTEIN OF 41 KDA B, CHLOROPLASTIC"/>
    <property type="match status" value="1"/>
</dbReference>
<name>A0A812YK36_SYMPI</name>
<dbReference type="PANTHER" id="PTHR43725">
    <property type="entry name" value="UDP-GLUCOSE 4-EPIMERASE"/>
    <property type="match status" value="1"/>
</dbReference>
<proteinExistence type="predicted"/>
<gene>
    <name evidence="2" type="primary">CSP41B</name>
    <name evidence="2" type="ORF">SPIL2461_LOCUS23126</name>
</gene>
<reference evidence="2" key="1">
    <citation type="submission" date="2021-02" db="EMBL/GenBank/DDBJ databases">
        <authorList>
            <person name="Dougan E. K."/>
            <person name="Rhodes N."/>
            <person name="Thang M."/>
            <person name="Chan C."/>
        </authorList>
    </citation>
    <scope>NUCLEOTIDE SEQUENCE</scope>
</reference>
<dbReference type="GO" id="GO:0003978">
    <property type="term" value="F:UDP-glucose 4-epimerase activity"/>
    <property type="evidence" value="ECO:0007669"/>
    <property type="project" value="TreeGrafter"/>
</dbReference>
<dbReference type="InterPro" id="IPR016040">
    <property type="entry name" value="NAD(P)-bd_dom"/>
</dbReference>
<keyword evidence="3" id="KW-1185">Reference proteome</keyword>
<sequence length="470" mass="51468">MSAALTSKSRYYSLLLDGMPDTQKYAGLDCGVGRCRGTARKKERSSGSRAPRSVACAATPAGGRKRILVMGGTRFIGCYLVAKLREMGHKERLPGVSDAEYKKMLEGVTVLHADRKNPDQLKVAVSSAGKFDVVFDNNVRKLEDIQPLVKGLKARGGCQQFIMMSSAGVYGPTDDKLACEKYLDEMGMNWTSIRPVYIYGPLNYNPVERYFFDRVTRGRPVCVPYGGKFITQLGHCEDLADFMAKCVGNGAVTRQVYNVSSQEYVTFDGMAKLCSEAAGMGEPTIVHYDPKSIEVPDGFPKAFPFRGMHFFASIEKAKRHMPSWKPKYNMFEGLKSSYEQDYLARGFDKKEPDFRTDDLILQKVGAPAPSGGGGSMSSSSASGALKLSSGFEYAYQRNSYADLEYGNDIGYLPDGTALNTAGNCINHPETIQPDRHTPGSPLPRANFTNDVGYLPDGTPLNKAGNAINHP</sequence>
<evidence type="ECO:0000313" key="3">
    <source>
        <dbReference type="Proteomes" id="UP000649617"/>
    </source>
</evidence>
<evidence type="ECO:0000313" key="2">
    <source>
        <dbReference type="EMBL" id="CAE7779318.1"/>
    </source>
</evidence>
<comment type="caution">
    <text evidence="2">The sequence shown here is derived from an EMBL/GenBank/DDBJ whole genome shotgun (WGS) entry which is preliminary data.</text>
</comment>
<protein>
    <submittedName>
        <fullName evidence="2">CSP41B protein</fullName>
    </submittedName>
</protein>
<evidence type="ECO:0000259" key="1">
    <source>
        <dbReference type="Pfam" id="PF13460"/>
    </source>
</evidence>
<feature type="domain" description="NAD(P)-binding" evidence="1">
    <location>
        <begin position="71"/>
        <end position="198"/>
    </location>
</feature>
<dbReference type="GO" id="GO:0005829">
    <property type="term" value="C:cytosol"/>
    <property type="evidence" value="ECO:0007669"/>
    <property type="project" value="TreeGrafter"/>
</dbReference>
<dbReference type="Proteomes" id="UP000649617">
    <property type="component" value="Unassembled WGS sequence"/>
</dbReference>
<dbReference type="EMBL" id="CAJNIZ010047970">
    <property type="protein sequence ID" value="CAE7779318.1"/>
    <property type="molecule type" value="Genomic_DNA"/>
</dbReference>
<organism evidence="2 3">
    <name type="scientific">Symbiodinium pilosum</name>
    <name type="common">Dinoflagellate</name>
    <dbReference type="NCBI Taxonomy" id="2952"/>
    <lineage>
        <taxon>Eukaryota</taxon>
        <taxon>Sar</taxon>
        <taxon>Alveolata</taxon>
        <taxon>Dinophyceae</taxon>
        <taxon>Suessiales</taxon>
        <taxon>Symbiodiniaceae</taxon>
        <taxon>Symbiodinium</taxon>
    </lineage>
</organism>
<dbReference type="Pfam" id="PF13460">
    <property type="entry name" value="NAD_binding_10"/>
    <property type="match status" value="1"/>
</dbReference>
<dbReference type="InterPro" id="IPR036291">
    <property type="entry name" value="NAD(P)-bd_dom_sf"/>
</dbReference>
<dbReference type="OrthoDB" id="419598at2759"/>
<dbReference type="Gene3D" id="3.40.50.720">
    <property type="entry name" value="NAD(P)-binding Rossmann-like Domain"/>
    <property type="match status" value="1"/>
</dbReference>